<gene>
    <name evidence="1" type="ORF">O9A_01387</name>
</gene>
<organism evidence="1 2">
    <name type="scientific">Bartonella koehlerae C-29</name>
    <dbReference type="NCBI Taxonomy" id="1134510"/>
    <lineage>
        <taxon>Bacteria</taxon>
        <taxon>Pseudomonadati</taxon>
        <taxon>Pseudomonadota</taxon>
        <taxon>Alphaproteobacteria</taxon>
        <taxon>Hyphomicrobiales</taxon>
        <taxon>Bartonellaceae</taxon>
        <taxon>Bartonella</taxon>
    </lineage>
</organism>
<dbReference type="EMBL" id="AHPL01000010">
    <property type="protein sequence ID" value="KEC54773.1"/>
    <property type="molecule type" value="Genomic_DNA"/>
</dbReference>
<evidence type="ECO:0000313" key="2">
    <source>
        <dbReference type="Proteomes" id="UP000027015"/>
    </source>
</evidence>
<comment type="caution">
    <text evidence="1">The sequence shown here is derived from an EMBL/GenBank/DDBJ whole genome shotgun (WGS) entry which is preliminary data.</text>
</comment>
<reference evidence="1 2" key="1">
    <citation type="submission" date="2012-04" db="EMBL/GenBank/DDBJ databases">
        <title>The Genome Sequence of Bartonella koehlerae C-29.</title>
        <authorList>
            <consortium name="The Broad Institute Genome Sequencing Platform"/>
            <consortium name="The Broad Institute Genome Sequencing Center for Infectious Disease"/>
            <person name="Feldgarden M."/>
            <person name="Kirby J."/>
            <person name="Kosoy M."/>
            <person name="Birtles R."/>
            <person name="Probert W.S."/>
            <person name="Chiaraviglio L."/>
            <person name="Walker B."/>
            <person name="Young S.K."/>
            <person name="Zeng Q."/>
            <person name="Gargeya S."/>
            <person name="Fitzgerald M."/>
            <person name="Haas B."/>
            <person name="Abouelleil A."/>
            <person name="Alvarado L."/>
            <person name="Arachchi H.M."/>
            <person name="Berlin A.M."/>
            <person name="Chapman S.B."/>
            <person name="Goldberg J."/>
            <person name="Griggs A."/>
            <person name="Gujja S."/>
            <person name="Hansen M."/>
            <person name="Howarth C."/>
            <person name="Imamovic A."/>
            <person name="Larimer J."/>
            <person name="McCowen C."/>
            <person name="Montmayeur A."/>
            <person name="Murphy C."/>
            <person name="Neiman D."/>
            <person name="Pearson M."/>
            <person name="Priest M."/>
            <person name="Roberts A."/>
            <person name="Saif S."/>
            <person name="Shea T."/>
            <person name="Sisk P."/>
            <person name="Sykes S."/>
            <person name="Wortman J."/>
            <person name="Nusbaum C."/>
            <person name="Birren B."/>
        </authorList>
    </citation>
    <scope>NUCLEOTIDE SEQUENCE [LARGE SCALE GENOMIC DNA]</scope>
    <source>
        <strain evidence="1 2">C-29</strain>
    </source>
</reference>
<accession>A0A067WD74</accession>
<dbReference type="HOGENOM" id="CLU_2714172_0_0_5"/>
<dbReference type="PATRIC" id="fig|1134510.3.peg.1579"/>
<sequence>MKGKRDATTEFCVPLSLEALKILGHALFLFLSRNDFFLQPVITPLLQISCHNSLQQIDLGACPHGFRSGLCD</sequence>
<keyword evidence="2" id="KW-1185">Reference proteome</keyword>
<evidence type="ECO:0000313" key="1">
    <source>
        <dbReference type="EMBL" id="KEC54773.1"/>
    </source>
</evidence>
<dbReference type="eggNOG" id="COG0582">
    <property type="taxonomic scope" value="Bacteria"/>
</dbReference>
<name>A0A067WD74_9HYPH</name>
<proteinExistence type="predicted"/>
<protein>
    <submittedName>
        <fullName evidence="1">Uncharacterized protein</fullName>
    </submittedName>
</protein>
<dbReference type="AlphaFoldDB" id="A0A067WD74"/>
<dbReference type="Proteomes" id="UP000027015">
    <property type="component" value="Unassembled WGS sequence"/>
</dbReference>